<dbReference type="InterPro" id="IPR000195">
    <property type="entry name" value="Rab-GAP-TBC_dom"/>
</dbReference>
<dbReference type="GO" id="GO:0031267">
    <property type="term" value="F:small GTPase binding"/>
    <property type="evidence" value="ECO:0007669"/>
    <property type="project" value="TreeGrafter"/>
</dbReference>
<dbReference type="InterPro" id="IPR050302">
    <property type="entry name" value="Rab_GAP_TBC_domain"/>
</dbReference>
<dbReference type="Pfam" id="PF02893">
    <property type="entry name" value="GRAM"/>
    <property type="match status" value="1"/>
</dbReference>
<dbReference type="SUPFAM" id="SSF47923">
    <property type="entry name" value="Ypt/Rab-GAP domain of gyp1p"/>
    <property type="match status" value="2"/>
</dbReference>
<dbReference type="GO" id="GO:0005096">
    <property type="term" value="F:GTPase activator activity"/>
    <property type="evidence" value="ECO:0007669"/>
    <property type="project" value="TreeGrafter"/>
</dbReference>
<proteinExistence type="predicted"/>
<sequence length="1168" mass="131414">MWQSPEEVFLSKDEIVVLTCDIFQVTQRINHFDNSLGSWTIANEESDFDACGIFRITYLLKSKKRFQIAISDDFDEISALMKEIESKVVPVLSKLPESEAPTYLFNTFSSRSKSQFIPHPKTVDFRSPFNFPRAEKLIHHCSGSYFSGTIPNRGTLFLSINYLSFLPSFSSLSDKFSVPWIKVVSVKRKLTVALGGYILLSTYKNSYRFTITSRVEETFSIIQRLADLGARRLLNNDAYTTTQRDPFRLSSSKFSTRQLLSRLDSFSRSEAYRNEFHLPATEVLDCEATGHLCTPFDKGERAGRIFVSENFLAFSNQAGPFLKLVVPLCDVKAVDVQISKTNSKYSDFVLSARDTIFMFVKVNDKGGLIDRLRYIVRGSSTSENNSDEVVVAEEALWSMEISNSSSSTSNSPVEKLGVQVEESVASKVDEVVPSTLNSTVAHSARFFNEYPLEHSTNIRTEAEKISAWEMYFSVYGKDRAMYIVDELEELVLKGLPAKLRGRLWLLLSGAQNDLCANPGYYEDIVRQTSGRSNSVLLEIERDLHRSLPEHPAYHTPEGIAALRRVLTAYAFRNPNVGYCQAMNMVTGILLLYCSEEEAFWLLAAVCERLLPDYYDSQVVGVRVDQAVLCQLVANLLPALLSRPTSAPSTTSTARSSSSSAVSLESSTLESFVSSLFRRSSPKANGGTSTDGFTIDPNGNTGVELVNLVTLSWFLTLFLNAMPLRCAVFVIDYFFFGGAKVIFQLALELLRLHLPIFSTSLQREEISDTLLHLSHFFNRLSTESSSPNIRYTLTSPELSLRLSFPGSQERPVTVEQLLKSARLNFGETVTFERIEELRMACRLRVIHALSDSSVREAIRFLQPQLSARPEDLTAVCFSFKEHYVTSRYYRIQQVQPAVQYGQVSSLNRPSYDMHRIDADQFCSLFRSQAPSTWIHLALPLFRLLDADSDNLINMRDYAWLLLLIASSDYRGKLRLLFTAHSPDYLLPEDRAGFWHRGSPTSSLSCDNSSPIVEFAEELTEETAVDCTVKDEISTLNSSSAPECSIRTDSFLSLNARYTGPAVLEEPPALTKPCFIDLLKTINFILLNDRKGEHDLLHALARLGQQCQMTVTRRSNIGAAKIETQPEWKIEFKEFLNSVYAIPELVLAFSQWIALASRIASNEDDLPPTA</sequence>
<keyword evidence="3" id="KW-1185">Reference proteome</keyword>
<dbReference type="PANTHER" id="PTHR47219">
    <property type="entry name" value="RAB GTPASE-ACTIVATING PROTEIN 1-LIKE"/>
    <property type="match status" value="1"/>
</dbReference>
<reference evidence="2 3" key="1">
    <citation type="submission" date="2019-07" db="EMBL/GenBank/DDBJ databases">
        <authorList>
            <person name="Jastrzebski P J."/>
            <person name="Paukszto L."/>
            <person name="Jastrzebski P J."/>
        </authorList>
    </citation>
    <scope>NUCLEOTIDE SEQUENCE [LARGE SCALE GENOMIC DNA]</scope>
    <source>
        <strain evidence="2 3">WMS-il1</strain>
    </source>
</reference>
<dbReference type="PROSITE" id="PS00018">
    <property type="entry name" value="EF_HAND_1"/>
    <property type="match status" value="1"/>
</dbReference>
<organism evidence="2 3">
    <name type="scientific">Hymenolepis diminuta</name>
    <name type="common">Rat tapeworm</name>
    <dbReference type="NCBI Taxonomy" id="6216"/>
    <lineage>
        <taxon>Eukaryota</taxon>
        <taxon>Metazoa</taxon>
        <taxon>Spiralia</taxon>
        <taxon>Lophotrochozoa</taxon>
        <taxon>Platyhelminthes</taxon>
        <taxon>Cestoda</taxon>
        <taxon>Eucestoda</taxon>
        <taxon>Cyclophyllidea</taxon>
        <taxon>Hymenolepididae</taxon>
        <taxon>Hymenolepis</taxon>
    </lineage>
</organism>
<dbReference type="InterPro" id="IPR035969">
    <property type="entry name" value="Rab-GAP_TBC_sf"/>
</dbReference>
<dbReference type="Gene3D" id="2.30.29.30">
    <property type="entry name" value="Pleckstrin-homology domain (PH domain)/Phosphotyrosine-binding domain (PTB)"/>
    <property type="match status" value="2"/>
</dbReference>
<protein>
    <recommendedName>
        <fullName evidence="1">Rab-GAP TBC domain-containing protein</fullName>
    </recommendedName>
</protein>
<gene>
    <name evidence="2" type="ORF">WMSIL1_LOCUS6843</name>
</gene>
<dbReference type="Proteomes" id="UP000321570">
    <property type="component" value="Unassembled WGS sequence"/>
</dbReference>
<evidence type="ECO:0000313" key="2">
    <source>
        <dbReference type="EMBL" id="VUZ47060.1"/>
    </source>
</evidence>
<dbReference type="SMART" id="SM00164">
    <property type="entry name" value="TBC"/>
    <property type="match status" value="1"/>
</dbReference>
<dbReference type="InterPro" id="IPR011993">
    <property type="entry name" value="PH-like_dom_sf"/>
</dbReference>
<evidence type="ECO:0000313" key="3">
    <source>
        <dbReference type="Proteomes" id="UP000321570"/>
    </source>
</evidence>
<feature type="domain" description="Rab-GAP TBC" evidence="1">
    <location>
        <begin position="494"/>
        <end position="737"/>
    </location>
</feature>
<dbReference type="SMART" id="SM00568">
    <property type="entry name" value="GRAM"/>
    <property type="match status" value="2"/>
</dbReference>
<name>A0A564YIP6_HYMDI</name>
<dbReference type="Pfam" id="PF00566">
    <property type="entry name" value="RabGAP-TBC"/>
    <property type="match status" value="2"/>
</dbReference>
<dbReference type="EMBL" id="CABIJS010000222">
    <property type="protein sequence ID" value="VUZ47060.1"/>
    <property type="molecule type" value="Genomic_DNA"/>
</dbReference>
<dbReference type="InterPro" id="IPR004182">
    <property type="entry name" value="GRAM"/>
</dbReference>
<dbReference type="FunFam" id="1.10.8.270:FF:000002">
    <property type="entry name" value="TBC1 domain family member 9B"/>
    <property type="match status" value="1"/>
</dbReference>
<dbReference type="Gene3D" id="1.10.472.80">
    <property type="entry name" value="Ypt/Rab-GAP domain of gyp1p, domain 3"/>
    <property type="match status" value="1"/>
</dbReference>
<accession>A0A564YIP6</accession>
<dbReference type="InterPro" id="IPR018247">
    <property type="entry name" value="EF_Hand_1_Ca_BS"/>
</dbReference>
<dbReference type="PROSITE" id="PS50086">
    <property type="entry name" value="TBC_RABGAP"/>
    <property type="match status" value="1"/>
</dbReference>
<dbReference type="PANTHER" id="PTHR47219:SF6">
    <property type="entry name" value="RAB GTPASE-ACTIVATING PROTEIN 1"/>
    <property type="match status" value="1"/>
</dbReference>
<evidence type="ECO:0000259" key="1">
    <source>
        <dbReference type="PROSITE" id="PS50086"/>
    </source>
</evidence>
<dbReference type="Gene3D" id="1.10.8.270">
    <property type="entry name" value="putative rabgap domain of human tbc1 domain family member 14 like domains"/>
    <property type="match status" value="1"/>
</dbReference>
<dbReference type="AlphaFoldDB" id="A0A564YIP6"/>